<keyword evidence="4" id="KW-1185">Reference proteome</keyword>
<dbReference type="HOGENOM" id="CLU_1246409_0_0_1"/>
<feature type="domain" description="Mutator-like transposase" evidence="1">
    <location>
        <begin position="11"/>
        <end position="214"/>
    </location>
</feature>
<proteinExistence type="predicted"/>
<dbReference type="EnsemblMetazoa" id="CapteT193814">
    <property type="protein sequence ID" value="CapteP193814"/>
    <property type="gene ID" value="CapteG193814"/>
</dbReference>
<name>R7V5D3_CAPTE</name>
<dbReference type="OMA" id="EEWAETH"/>
<sequence length="222" mass="24533">MNEWPASSDQNGPAKANLQLVAAARNNRIGHAKLVSFVNQLDVSGPIANEAYIELTDRLQHGALAAQEDSFQEAAAVIRQIHGIEGTQAKDVLDICISFDGAWHKRGHSSHYGVGIAIKVKSGLIIDVHTDPKYLKWKENHHCEMNHDGSANSMEVASAGVLCQWSIEKYRLRYKTILCDGDAKTLATLNKKQVYGPDVELIKEDCVNHVAMRMYKGIEVSK</sequence>
<reference evidence="3" key="3">
    <citation type="submission" date="2015-06" db="UniProtKB">
        <authorList>
            <consortium name="EnsemblMetazoa"/>
        </authorList>
    </citation>
    <scope>IDENTIFICATION</scope>
</reference>
<accession>R7V5D3</accession>
<dbReference type="EMBL" id="AMQN01020056">
    <property type="status" value="NOT_ANNOTATED_CDS"/>
    <property type="molecule type" value="Genomic_DNA"/>
</dbReference>
<gene>
    <name evidence="2" type="ORF">CAPTEDRAFT_193814</name>
</gene>
<reference evidence="2 4" key="2">
    <citation type="journal article" date="2013" name="Nature">
        <title>Insights into bilaterian evolution from three spiralian genomes.</title>
        <authorList>
            <person name="Simakov O."/>
            <person name="Marletaz F."/>
            <person name="Cho S.J."/>
            <person name="Edsinger-Gonzales E."/>
            <person name="Havlak P."/>
            <person name="Hellsten U."/>
            <person name="Kuo D.H."/>
            <person name="Larsson T."/>
            <person name="Lv J."/>
            <person name="Arendt D."/>
            <person name="Savage R."/>
            <person name="Osoegawa K."/>
            <person name="de Jong P."/>
            <person name="Grimwood J."/>
            <person name="Chapman J.A."/>
            <person name="Shapiro H."/>
            <person name="Aerts A."/>
            <person name="Otillar R.P."/>
            <person name="Terry A.Y."/>
            <person name="Boore J.L."/>
            <person name="Grigoriev I.V."/>
            <person name="Lindberg D.R."/>
            <person name="Seaver E.C."/>
            <person name="Weisblat D.A."/>
            <person name="Putnam N.H."/>
            <person name="Rokhsar D.S."/>
        </authorList>
    </citation>
    <scope>NUCLEOTIDE SEQUENCE</scope>
    <source>
        <strain evidence="2 4">I ESC-2004</strain>
    </source>
</reference>
<organism evidence="2">
    <name type="scientific">Capitella teleta</name>
    <name type="common">Polychaete worm</name>
    <dbReference type="NCBI Taxonomy" id="283909"/>
    <lineage>
        <taxon>Eukaryota</taxon>
        <taxon>Metazoa</taxon>
        <taxon>Spiralia</taxon>
        <taxon>Lophotrochozoa</taxon>
        <taxon>Annelida</taxon>
        <taxon>Polychaeta</taxon>
        <taxon>Sedentaria</taxon>
        <taxon>Scolecida</taxon>
        <taxon>Capitellidae</taxon>
        <taxon>Capitella</taxon>
    </lineage>
</organism>
<dbReference type="Pfam" id="PF20700">
    <property type="entry name" value="Mutator"/>
    <property type="match status" value="1"/>
</dbReference>
<protein>
    <recommendedName>
        <fullName evidence="1">Mutator-like transposase domain-containing protein</fullName>
    </recommendedName>
</protein>
<evidence type="ECO:0000313" key="2">
    <source>
        <dbReference type="EMBL" id="ELU11566.1"/>
    </source>
</evidence>
<dbReference type="AlphaFoldDB" id="R7V5D3"/>
<reference evidence="4" key="1">
    <citation type="submission" date="2012-12" db="EMBL/GenBank/DDBJ databases">
        <authorList>
            <person name="Hellsten U."/>
            <person name="Grimwood J."/>
            <person name="Chapman J.A."/>
            <person name="Shapiro H."/>
            <person name="Aerts A."/>
            <person name="Otillar R.P."/>
            <person name="Terry A.Y."/>
            <person name="Boore J.L."/>
            <person name="Simakov O."/>
            <person name="Marletaz F."/>
            <person name="Cho S.-J."/>
            <person name="Edsinger-Gonzales E."/>
            <person name="Havlak P."/>
            <person name="Kuo D.-H."/>
            <person name="Larsson T."/>
            <person name="Lv J."/>
            <person name="Arendt D."/>
            <person name="Savage R."/>
            <person name="Osoegawa K."/>
            <person name="de Jong P."/>
            <person name="Lindberg D.R."/>
            <person name="Seaver E.C."/>
            <person name="Weisblat D.A."/>
            <person name="Putnam N.H."/>
            <person name="Grigoriev I.V."/>
            <person name="Rokhsar D.S."/>
        </authorList>
    </citation>
    <scope>NUCLEOTIDE SEQUENCE</scope>
    <source>
        <strain evidence="4">I ESC-2004</strain>
    </source>
</reference>
<evidence type="ECO:0000313" key="4">
    <source>
        <dbReference type="Proteomes" id="UP000014760"/>
    </source>
</evidence>
<dbReference type="Proteomes" id="UP000014760">
    <property type="component" value="Unassembled WGS sequence"/>
</dbReference>
<evidence type="ECO:0000313" key="3">
    <source>
        <dbReference type="EnsemblMetazoa" id="CapteP193814"/>
    </source>
</evidence>
<evidence type="ECO:0000259" key="1">
    <source>
        <dbReference type="Pfam" id="PF20700"/>
    </source>
</evidence>
<dbReference type="OrthoDB" id="6277804at2759"/>
<dbReference type="InterPro" id="IPR049012">
    <property type="entry name" value="Mutator_transp_dom"/>
</dbReference>
<dbReference type="EMBL" id="KB296633">
    <property type="protein sequence ID" value="ELU11566.1"/>
    <property type="molecule type" value="Genomic_DNA"/>
</dbReference>